<dbReference type="OrthoDB" id="9794407at2"/>
<dbReference type="AlphaFoldDB" id="A0A498D3K4"/>
<dbReference type="NCBIfam" id="TIGR03570">
    <property type="entry name" value="NeuD_NnaD"/>
    <property type="match status" value="1"/>
</dbReference>
<feature type="active site" description="Proton acceptor" evidence="1">
    <location>
        <position position="134"/>
    </location>
</feature>
<dbReference type="Gene3D" id="3.40.50.20">
    <property type="match status" value="1"/>
</dbReference>
<sequence>MKIIIIGDGGHSKVIQEMVFVSGKYEVIAVLDDKYHDGFQTRGIIHAPVSFLVKLLQEDIKLVIAIGDNLIRRKIVQQLALPKEAYAPLIHPTAIISPTSKVGYGTVVMPNVVVNANSEIGSHCIINTGAIVEHDNRIGDYTHLSPNVTLTGNVSTGEGVHIGSSATIIPSKHLGSWSIIGAGSTVIEHIPAYTKAVGSPTRIIERINHKVIL</sequence>
<dbReference type="InterPro" id="IPR011004">
    <property type="entry name" value="Trimer_LpxA-like_sf"/>
</dbReference>
<dbReference type="PANTHER" id="PTHR43300:SF7">
    <property type="entry name" value="UDP-N-ACETYLBACILLOSAMINE N-ACETYLTRANSFERASE"/>
    <property type="match status" value="1"/>
</dbReference>
<accession>A0A498D3K4</accession>
<protein>
    <submittedName>
        <fullName evidence="4">Acetyltransferase</fullName>
    </submittedName>
</protein>
<evidence type="ECO:0000256" key="2">
    <source>
        <dbReference type="PIRSR" id="PIRSR620019-2"/>
    </source>
</evidence>
<dbReference type="Gene3D" id="2.160.10.10">
    <property type="entry name" value="Hexapeptide repeat proteins"/>
    <property type="match status" value="1"/>
</dbReference>
<feature type="domain" description="PglD N-terminal" evidence="3">
    <location>
        <begin position="2"/>
        <end position="79"/>
    </location>
</feature>
<organism evidence="4 5">
    <name type="scientific">Oceanobacillus piezotolerans</name>
    <dbReference type="NCBI Taxonomy" id="2448030"/>
    <lineage>
        <taxon>Bacteria</taxon>
        <taxon>Bacillati</taxon>
        <taxon>Bacillota</taxon>
        <taxon>Bacilli</taxon>
        <taxon>Bacillales</taxon>
        <taxon>Bacillaceae</taxon>
        <taxon>Oceanobacillus</taxon>
    </lineage>
</organism>
<evidence type="ECO:0000313" key="4">
    <source>
        <dbReference type="EMBL" id="RLL42762.1"/>
    </source>
</evidence>
<dbReference type="InterPro" id="IPR020019">
    <property type="entry name" value="AcTrfase_PglD-like"/>
</dbReference>
<dbReference type="CDD" id="cd03360">
    <property type="entry name" value="LbH_AT_putative"/>
    <property type="match status" value="1"/>
</dbReference>
<proteinExistence type="predicted"/>
<gene>
    <name evidence="4" type="ORF">D8M04_14505</name>
</gene>
<evidence type="ECO:0000256" key="1">
    <source>
        <dbReference type="PIRSR" id="PIRSR620019-1"/>
    </source>
</evidence>
<keyword evidence="4" id="KW-0808">Transferase</keyword>
<dbReference type="SUPFAM" id="SSF51161">
    <property type="entry name" value="Trimeric LpxA-like enzymes"/>
    <property type="match status" value="1"/>
</dbReference>
<dbReference type="Proteomes" id="UP000270219">
    <property type="component" value="Unassembled WGS sequence"/>
</dbReference>
<feature type="site" description="Increases basicity of active site His" evidence="1">
    <location>
        <position position="135"/>
    </location>
</feature>
<reference evidence="4 5" key="1">
    <citation type="submission" date="2018-10" db="EMBL/GenBank/DDBJ databases">
        <title>Oceanobacillus sp. YLB-02 draft genome.</title>
        <authorList>
            <person name="Yu L."/>
        </authorList>
    </citation>
    <scope>NUCLEOTIDE SEQUENCE [LARGE SCALE GENOMIC DNA]</scope>
    <source>
        <strain evidence="4 5">YLB-02</strain>
    </source>
</reference>
<dbReference type="GO" id="GO:0016740">
    <property type="term" value="F:transferase activity"/>
    <property type="evidence" value="ECO:0007669"/>
    <property type="project" value="UniProtKB-KW"/>
</dbReference>
<dbReference type="EMBL" id="RCHR01000005">
    <property type="protein sequence ID" value="RLL42762.1"/>
    <property type="molecule type" value="Genomic_DNA"/>
</dbReference>
<evidence type="ECO:0000313" key="5">
    <source>
        <dbReference type="Proteomes" id="UP000270219"/>
    </source>
</evidence>
<dbReference type="PANTHER" id="PTHR43300">
    <property type="entry name" value="ACETYLTRANSFERASE"/>
    <property type="match status" value="1"/>
</dbReference>
<feature type="binding site" evidence="2">
    <location>
        <position position="143"/>
    </location>
    <ligand>
        <name>acetyl-CoA</name>
        <dbReference type="ChEBI" id="CHEBI:57288"/>
    </ligand>
</feature>
<dbReference type="InterPro" id="IPR050179">
    <property type="entry name" value="Trans_hexapeptide_repeat"/>
</dbReference>
<dbReference type="InterPro" id="IPR041561">
    <property type="entry name" value="PglD_N"/>
</dbReference>
<comment type="caution">
    <text evidence="4">The sequence shown here is derived from an EMBL/GenBank/DDBJ whole genome shotgun (WGS) entry which is preliminary data.</text>
</comment>
<dbReference type="Pfam" id="PF17836">
    <property type="entry name" value="PglD_N"/>
    <property type="match status" value="1"/>
</dbReference>
<keyword evidence="5" id="KW-1185">Reference proteome</keyword>
<feature type="binding site" evidence="2">
    <location>
        <position position="67"/>
    </location>
    <ligand>
        <name>substrate</name>
    </ligand>
</feature>
<name>A0A498D3K4_9BACI</name>
<dbReference type="RefSeq" id="WP_121524129.1">
    <property type="nucleotide sequence ID" value="NZ_RCHR01000005.1"/>
</dbReference>
<evidence type="ECO:0000259" key="3">
    <source>
        <dbReference type="Pfam" id="PF17836"/>
    </source>
</evidence>